<evidence type="ECO:0000256" key="7">
    <source>
        <dbReference type="ARBA" id="ARBA00023242"/>
    </source>
</evidence>
<proteinExistence type="predicted"/>
<dbReference type="PROSITE" id="PS50041">
    <property type="entry name" value="C_TYPE_LECTIN_2"/>
    <property type="match status" value="1"/>
</dbReference>
<evidence type="ECO:0000256" key="1">
    <source>
        <dbReference type="ARBA" id="ARBA00004123"/>
    </source>
</evidence>
<evidence type="ECO:0000256" key="5">
    <source>
        <dbReference type="ARBA" id="ARBA00023125"/>
    </source>
</evidence>
<dbReference type="InterPro" id="IPR002100">
    <property type="entry name" value="TF_MADSbox"/>
</dbReference>
<dbReference type="SUPFAM" id="SSF56436">
    <property type="entry name" value="C-type lectin-like"/>
    <property type="match status" value="1"/>
</dbReference>
<keyword evidence="6" id="KW-0804">Transcription</keyword>
<dbReference type="GO" id="GO:0004672">
    <property type="term" value="F:protein kinase activity"/>
    <property type="evidence" value="ECO:0007669"/>
    <property type="project" value="InterPro"/>
</dbReference>
<evidence type="ECO:0000259" key="11">
    <source>
        <dbReference type="PROSITE" id="PS50041"/>
    </source>
</evidence>
<dbReference type="Gene3D" id="3.30.200.20">
    <property type="entry name" value="Phosphorylase Kinase, domain 1"/>
    <property type="match status" value="1"/>
</dbReference>
<gene>
    <name evidence="13" type="ORF">FPE_LOCUS15238</name>
</gene>
<keyword evidence="2" id="KW-0547">Nucleotide-binding</keyword>
<feature type="domain" description="Protein kinase" evidence="10">
    <location>
        <begin position="791"/>
        <end position="1026"/>
    </location>
</feature>
<dbReference type="EMBL" id="OU503044">
    <property type="protein sequence ID" value="CAI9767808.1"/>
    <property type="molecule type" value="Genomic_DNA"/>
</dbReference>
<evidence type="ECO:0000259" key="12">
    <source>
        <dbReference type="PROSITE" id="PS50066"/>
    </source>
</evidence>
<dbReference type="CDD" id="cd00037">
    <property type="entry name" value="CLECT"/>
    <property type="match status" value="1"/>
</dbReference>
<dbReference type="Pfam" id="PF00059">
    <property type="entry name" value="Lectin_C"/>
    <property type="match status" value="1"/>
</dbReference>
<evidence type="ECO:0000256" key="9">
    <source>
        <dbReference type="SAM" id="Phobius"/>
    </source>
</evidence>
<protein>
    <submittedName>
        <fullName evidence="13">Uncharacterized protein</fullName>
    </submittedName>
</protein>
<dbReference type="InterPro" id="IPR001245">
    <property type="entry name" value="Ser-Thr/Tyr_kinase_cat_dom"/>
</dbReference>
<dbReference type="SMART" id="SM00034">
    <property type="entry name" value="CLECT"/>
    <property type="match status" value="1"/>
</dbReference>
<sequence>MADDGDHSRTERKTVKTDVLRAKKKAFLTRKECIKKKTMELSVLCDVKACTVIIGPDGQVETWPENRSDVREVINLYRNGSRKQQYSDRGCNKKQALGGDKGAKNRALNPEEFLKKLEAKIDQVNKQIQFVKSKDQEIDSGCSFGKYDTFEEADKPDYSFCYQLGNPLCGGIPPNAWPPKYSQDMGFHSNVDMLGFGNQLPVDIVSSTPGYIGGFPGNVDDVHLGPVVSSEPMSQLGFQSGEYFPSSLQPQPSNAASFSTTQSSHMLYYAGHTPYSQAPQIQELPGFSGQLTVPQPQMQHNAPSAPRQVPVMENLLQIPGQPFQPLNQALSQFAQMLSQEKQTPQTSFQSSQQAFSQLQQQLHMEQPCNYIDCATAPSWFETESTLITGGEQFQQNYIDNSDDSSWMQSPIFQETSFNSTMETPCCCDCQLDEIHGFEQAGQTSLLFDHCITGFELPATENDSFGTGVELTLNQFDTSSTGLDYEFEFSPTDYSPPNSCFSDTSMPVGEEGEFDVLLQQFQQTAPTLDFFNPDCSLTDTLGFPSDFAIGFEIVVIPIHLVYYFCCLDVNSTSSCPSGWISNPSNSKCFKYISTNRSWDESETQCKADNGHLAAAASLQELSFIQKLCSENVNGCWVGGRGINGTPGLGWKWSDDTFWNGSITPSMPIHSGCSNLSCYGGNKTEICTLMINSAIYPMGQRCNLSYAFICMLDVENKCHHMHCHREYLVILAVVSGLILCSTLAVVIWLLVYRRNKRRKRSRKLSTPAELALVLSSWKVFTREELKSITKNFSEGNRLLGDAKTGGTYSGLLLDGSRVAVKRLKRSSFQRKKEFYSEIGRVARLHHPNLVAIKGCCYDHGDRYIVYEFIVDGPLDRWLHHIPRGARSLDWSMRMKVAMTLAQGIAQRLIVRATKNDTNESMIPYPEPYQSMCQQWRLGALGIEWRPSFIRFAVGVDFSMNQDYQMLPIADLDILIDPLPDFVDAMDWEPEIEIHSDDNDSEYNVTEDYSSGGERGSLSSNSSDPECSA</sequence>
<keyword evidence="14" id="KW-1185">Reference proteome</keyword>
<dbReference type="PANTHER" id="PTHR46008:SF2">
    <property type="entry name" value="LEAF RUST 10 DISEASE-RESISTANCE LOCUS RECEPTOR-LIKE PROTEIN KINASE-LIKE 1.4"/>
    <property type="match status" value="1"/>
</dbReference>
<dbReference type="InterPro" id="IPR011009">
    <property type="entry name" value="Kinase-like_dom_sf"/>
</dbReference>
<dbReference type="FunFam" id="3.30.200.20:FF:000318">
    <property type="entry name" value="C-type lectin receptor-like tyrosine-protein kinase"/>
    <property type="match status" value="1"/>
</dbReference>
<feature type="region of interest" description="Disordered" evidence="8">
    <location>
        <begin position="990"/>
        <end position="1026"/>
    </location>
</feature>
<evidence type="ECO:0000313" key="14">
    <source>
        <dbReference type="Proteomes" id="UP000834106"/>
    </source>
</evidence>
<dbReference type="PROSITE" id="PS50066">
    <property type="entry name" value="MADS_BOX_2"/>
    <property type="match status" value="1"/>
</dbReference>
<feature type="transmembrane region" description="Helical" evidence="9">
    <location>
        <begin position="725"/>
        <end position="750"/>
    </location>
</feature>
<dbReference type="PROSITE" id="PS50011">
    <property type="entry name" value="PROTEIN_KINASE_DOM"/>
    <property type="match status" value="1"/>
</dbReference>
<keyword evidence="5" id="KW-0238">DNA-binding</keyword>
<dbReference type="InterPro" id="IPR000719">
    <property type="entry name" value="Prot_kinase_dom"/>
</dbReference>
<evidence type="ECO:0000256" key="2">
    <source>
        <dbReference type="ARBA" id="ARBA00022741"/>
    </source>
</evidence>
<evidence type="ECO:0000256" key="6">
    <source>
        <dbReference type="ARBA" id="ARBA00023163"/>
    </source>
</evidence>
<evidence type="ECO:0000313" key="13">
    <source>
        <dbReference type="EMBL" id="CAI9767808.1"/>
    </source>
</evidence>
<dbReference type="Gene3D" id="3.40.1810.10">
    <property type="entry name" value="Transcription factor, MADS-box"/>
    <property type="match status" value="1"/>
</dbReference>
<feature type="compositionally biased region" description="Polar residues" evidence="8">
    <location>
        <begin position="1014"/>
        <end position="1026"/>
    </location>
</feature>
<keyword evidence="9" id="KW-0472">Membrane</keyword>
<dbReference type="AlphaFoldDB" id="A0AAD1ZF55"/>
<keyword evidence="7" id="KW-0539">Nucleus</keyword>
<dbReference type="InterPro" id="IPR016187">
    <property type="entry name" value="CTDL_fold"/>
</dbReference>
<dbReference type="Pfam" id="PF00319">
    <property type="entry name" value="SRF-TF"/>
    <property type="match status" value="1"/>
</dbReference>
<dbReference type="SUPFAM" id="SSF55455">
    <property type="entry name" value="SRF-like"/>
    <property type="match status" value="1"/>
</dbReference>
<dbReference type="InterPro" id="IPR001304">
    <property type="entry name" value="C-type_lectin-like"/>
</dbReference>
<keyword evidence="3" id="KW-0067">ATP-binding</keyword>
<dbReference type="InterPro" id="IPR016186">
    <property type="entry name" value="C-type_lectin-like/link_sf"/>
</dbReference>
<dbReference type="GO" id="GO:0005524">
    <property type="term" value="F:ATP binding"/>
    <property type="evidence" value="ECO:0007669"/>
    <property type="project" value="UniProtKB-KW"/>
</dbReference>
<feature type="domain" description="C-type lectin" evidence="11">
    <location>
        <begin position="583"/>
        <end position="709"/>
    </location>
</feature>
<dbReference type="GO" id="GO:0046983">
    <property type="term" value="F:protein dimerization activity"/>
    <property type="evidence" value="ECO:0007669"/>
    <property type="project" value="InterPro"/>
</dbReference>
<reference evidence="13" key="1">
    <citation type="submission" date="2023-05" db="EMBL/GenBank/DDBJ databases">
        <authorList>
            <person name="Huff M."/>
        </authorList>
    </citation>
    <scope>NUCLEOTIDE SEQUENCE</scope>
</reference>
<dbReference type="Gene3D" id="3.10.100.10">
    <property type="entry name" value="Mannose-Binding Protein A, subunit A"/>
    <property type="match status" value="1"/>
</dbReference>
<keyword evidence="4" id="KW-0805">Transcription regulation</keyword>
<dbReference type="GO" id="GO:0005634">
    <property type="term" value="C:nucleus"/>
    <property type="evidence" value="ECO:0007669"/>
    <property type="project" value="UniProtKB-SubCell"/>
</dbReference>
<dbReference type="InterPro" id="IPR036879">
    <property type="entry name" value="TF_MADSbox_sf"/>
</dbReference>
<dbReference type="PANTHER" id="PTHR46008">
    <property type="entry name" value="LEAF RUST 10 DISEASE-RESISTANCE LOCUS RECEPTOR-LIKE PROTEIN KINASE-LIKE 1.4"/>
    <property type="match status" value="1"/>
</dbReference>
<dbReference type="SUPFAM" id="SSF56112">
    <property type="entry name" value="Protein kinase-like (PK-like)"/>
    <property type="match status" value="1"/>
</dbReference>
<evidence type="ECO:0000259" key="10">
    <source>
        <dbReference type="PROSITE" id="PS50011"/>
    </source>
</evidence>
<name>A0AAD1ZF55_9LAMI</name>
<comment type="subcellular location">
    <subcellularLocation>
        <location evidence="1">Nucleus</location>
    </subcellularLocation>
</comment>
<dbReference type="Proteomes" id="UP000834106">
    <property type="component" value="Chromosome 9"/>
</dbReference>
<evidence type="ECO:0000256" key="8">
    <source>
        <dbReference type="SAM" id="MobiDB-lite"/>
    </source>
</evidence>
<keyword evidence="9" id="KW-1133">Transmembrane helix</keyword>
<accession>A0AAD1ZF55</accession>
<organism evidence="13 14">
    <name type="scientific">Fraxinus pennsylvanica</name>
    <dbReference type="NCBI Taxonomy" id="56036"/>
    <lineage>
        <taxon>Eukaryota</taxon>
        <taxon>Viridiplantae</taxon>
        <taxon>Streptophyta</taxon>
        <taxon>Embryophyta</taxon>
        <taxon>Tracheophyta</taxon>
        <taxon>Spermatophyta</taxon>
        <taxon>Magnoliopsida</taxon>
        <taxon>eudicotyledons</taxon>
        <taxon>Gunneridae</taxon>
        <taxon>Pentapetalae</taxon>
        <taxon>asterids</taxon>
        <taxon>lamiids</taxon>
        <taxon>Lamiales</taxon>
        <taxon>Oleaceae</taxon>
        <taxon>Oleeae</taxon>
        <taxon>Fraxinus</taxon>
    </lineage>
</organism>
<dbReference type="Pfam" id="PF07714">
    <property type="entry name" value="PK_Tyr_Ser-Thr"/>
    <property type="match status" value="1"/>
</dbReference>
<keyword evidence="9" id="KW-0812">Transmembrane</keyword>
<evidence type="ECO:0000256" key="3">
    <source>
        <dbReference type="ARBA" id="ARBA00022840"/>
    </source>
</evidence>
<evidence type="ECO:0000256" key="4">
    <source>
        <dbReference type="ARBA" id="ARBA00023015"/>
    </source>
</evidence>
<feature type="domain" description="MADS-box" evidence="12">
    <location>
        <begin position="7"/>
        <end position="67"/>
    </location>
</feature>
<dbReference type="GO" id="GO:0003677">
    <property type="term" value="F:DNA binding"/>
    <property type="evidence" value="ECO:0007669"/>
    <property type="project" value="UniProtKB-KW"/>
</dbReference>